<comment type="similarity">
    <text evidence="1">Belongs to the glycosyl hydrolase 5 (cellulase A) family.</text>
</comment>
<name>V2XK49_MONRO</name>
<dbReference type="InterPro" id="IPR050386">
    <property type="entry name" value="Glycosyl_hydrolase_5"/>
</dbReference>
<dbReference type="GO" id="GO:0009986">
    <property type="term" value="C:cell surface"/>
    <property type="evidence" value="ECO:0007669"/>
    <property type="project" value="TreeGrafter"/>
</dbReference>
<dbReference type="PANTHER" id="PTHR31297:SF42">
    <property type="entry name" value="GLYCOSIDE HYDROLASE FAMILY 5 DOMAIN-CONTAINING PROTEIN"/>
    <property type="match status" value="1"/>
</dbReference>
<evidence type="ECO:0000256" key="2">
    <source>
        <dbReference type="ARBA" id="ARBA00022801"/>
    </source>
</evidence>
<evidence type="ECO:0000256" key="1">
    <source>
        <dbReference type="ARBA" id="ARBA00005641"/>
    </source>
</evidence>
<keyword evidence="3" id="KW-0326">Glycosidase</keyword>
<dbReference type="SUPFAM" id="SSF51445">
    <property type="entry name" value="(Trans)glycosidases"/>
    <property type="match status" value="1"/>
</dbReference>
<dbReference type="GO" id="GO:0005576">
    <property type="term" value="C:extracellular region"/>
    <property type="evidence" value="ECO:0007669"/>
    <property type="project" value="TreeGrafter"/>
</dbReference>
<evidence type="ECO:0000256" key="4">
    <source>
        <dbReference type="SAM" id="SignalP"/>
    </source>
</evidence>
<evidence type="ECO:0000256" key="3">
    <source>
        <dbReference type="ARBA" id="ARBA00023295"/>
    </source>
</evidence>
<reference evidence="5 6" key="1">
    <citation type="journal article" date="2014" name="BMC Genomics">
        <title>Genome and secretome analysis of the hemibiotrophic fungal pathogen, Moniliophthora roreri, which causes frosty pod rot disease of cacao: mechanisms of the biotrophic and necrotrophic phases.</title>
        <authorList>
            <person name="Meinhardt L.W."/>
            <person name="Costa G.G.L."/>
            <person name="Thomazella D.P.T."/>
            <person name="Teixeira P.J.P.L."/>
            <person name="Carazzolle M.F."/>
            <person name="Schuster S.C."/>
            <person name="Carlson J.E."/>
            <person name="Guiltinan M.J."/>
            <person name="Mieczkowski P."/>
            <person name="Farmer A."/>
            <person name="Ramaraj T."/>
            <person name="Crozier J."/>
            <person name="Davis R.E."/>
            <person name="Shao J."/>
            <person name="Melnick R.L."/>
            <person name="Pereira G.A.G."/>
            <person name="Bailey B.A."/>
        </authorList>
    </citation>
    <scope>NUCLEOTIDE SEQUENCE [LARGE SCALE GENOMIC DNA]</scope>
    <source>
        <strain evidence="5 6">MCA 2997</strain>
    </source>
</reference>
<dbReference type="GO" id="GO:0008422">
    <property type="term" value="F:beta-glucosidase activity"/>
    <property type="evidence" value="ECO:0007669"/>
    <property type="project" value="TreeGrafter"/>
</dbReference>
<dbReference type="InterPro" id="IPR017853">
    <property type="entry name" value="GH"/>
</dbReference>
<feature type="signal peptide" evidence="4">
    <location>
        <begin position="1"/>
        <end position="21"/>
    </location>
</feature>
<proteinExistence type="inferred from homology"/>
<organism evidence="5 6">
    <name type="scientific">Moniliophthora roreri (strain MCA 2997)</name>
    <name type="common">Cocoa frosty pod rot fungus</name>
    <name type="synonym">Crinipellis roreri</name>
    <dbReference type="NCBI Taxonomy" id="1381753"/>
    <lineage>
        <taxon>Eukaryota</taxon>
        <taxon>Fungi</taxon>
        <taxon>Dikarya</taxon>
        <taxon>Basidiomycota</taxon>
        <taxon>Agaricomycotina</taxon>
        <taxon>Agaricomycetes</taxon>
        <taxon>Agaricomycetidae</taxon>
        <taxon>Agaricales</taxon>
        <taxon>Marasmiineae</taxon>
        <taxon>Marasmiaceae</taxon>
        <taxon>Moniliophthora</taxon>
    </lineage>
</organism>
<protein>
    <submittedName>
        <fullName evidence="5">Glycoside hydrolase family 5 protein</fullName>
    </submittedName>
</protein>
<keyword evidence="2 5" id="KW-0378">Hydrolase</keyword>
<evidence type="ECO:0000313" key="6">
    <source>
        <dbReference type="Proteomes" id="UP000017559"/>
    </source>
</evidence>
<dbReference type="KEGG" id="mrr:Moror_14636"/>
<dbReference type="AlphaFoldDB" id="V2XK49"/>
<sequence>MLLLAFRLALCLGIVLPKVTASTSPKKIYGVNLGSWQVAEPWMFPEEWKAMGGEKCNSCTDCIASEFAFAKAYPNDVDAKFKKHWQTWFTKADVDRLKSLGINTARVPLGWWIVEGLVDRKTEFFPRGGLLELRRGLAELSEAGITAVLDLHAAPGVQRPNEMWSGHCTEDVQFYTPKNYHRALVWAAVMTTLSHVDPAFNSVFAIGSANSPLPDATKTPGYAEYVKNFVLVVRLIESVFGIDANSPVIPKLTSYGDKNITYAFDDACKQDHVITSYPPEVIKAVLASIPLVGEIITDIIKDESCFKIPNTVNRQPLIASVLDAAMQKNSKSNPKEAAIGPTVFDHHLFFADDSSGKPVNATPEGWLTAICNSDVIDDMAVLGNFPLWFGEWTLATSLGQAETEKFLRDYGDAQKLLYGKSLGWVYWAYKVEKSIGAVWSYTAAVDKGLLTKDPSKVFNKDVCKPYIKKKDSY</sequence>
<dbReference type="PANTHER" id="PTHR31297">
    <property type="entry name" value="GLUCAN ENDO-1,6-BETA-GLUCOSIDASE B"/>
    <property type="match status" value="1"/>
</dbReference>
<evidence type="ECO:0000313" key="5">
    <source>
        <dbReference type="EMBL" id="ESK93201.1"/>
    </source>
</evidence>
<gene>
    <name evidence="5" type="ORF">Moror_14636</name>
</gene>
<dbReference type="OrthoDB" id="1887033at2759"/>
<dbReference type="Proteomes" id="UP000017559">
    <property type="component" value="Unassembled WGS sequence"/>
</dbReference>
<dbReference type="HOGENOM" id="CLU_004624_7_1_1"/>
<dbReference type="Gene3D" id="3.20.20.80">
    <property type="entry name" value="Glycosidases"/>
    <property type="match status" value="1"/>
</dbReference>
<accession>V2XK49</accession>
<keyword evidence="6" id="KW-1185">Reference proteome</keyword>
<feature type="chain" id="PRO_5004713889" evidence="4">
    <location>
        <begin position="22"/>
        <end position="473"/>
    </location>
</feature>
<dbReference type="GO" id="GO:0009251">
    <property type="term" value="P:glucan catabolic process"/>
    <property type="evidence" value="ECO:0007669"/>
    <property type="project" value="TreeGrafter"/>
</dbReference>
<dbReference type="EMBL" id="AWSO01000221">
    <property type="protein sequence ID" value="ESK93201.1"/>
    <property type="molecule type" value="Genomic_DNA"/>
</dbReference>
<comment type="caution">
    <text evidence="5">The sequence shown here is derived from an EMBL/GenBank/DDBJ whole genome shotgun (WGS) entry which is preliminary data.</text>
</comment>
<keyword evidence="4" id="KW-0732">Signal</keyword>